<dbReference type="EMBL" id="JAWNGG020000063">
    <property type="protein sequence ID" value="KAK9304423.1"/>
    <property type="molecule type" value="Genomic_DNA"/>
</dbReference>
<evidence type="ECO:0000313" key="2">
    <source>
        <dbReference type="EMBL" id="KAK9304423.1"/>
    </source>
</evidence>
<sequence>MSLVRLQNGTTSSLPSSSDLEHVAISQRESKDKASRRSRKTKSVDDDHEPELNSVDVLYVEYEEDEEEERKKIAQRQRAKSPDAPRRVLSLVERWREWQVISKSAQFALTSTAYAT</sequence>
<feature type="region of interest" description="Disordered" evidence="1">
    <location>
        <begin position="1"/>
        <end position="86"/>
    </location>
</feature>
<feature type="compositionally biased region" description="Polar residues" evidence="1">
    <location>
        <begin position="1"/>
        <end position="18"/>
    </location>
</feature>
<organism evidence="2 3">
    <name type="scientific">Tetragonisca angustula</name>
    <dbReference type="NCBI Taxonomy" id="166442"/>
    <lineage>
        <taxon>Eukaryota</taxon>
        <taxon>Metazoa</taxon>
        <taxon>Ecdysozoa</taxon>
        <taxon>Arthropoda</taxon>
        <taxon>Hexapoda</taxon>
        <taxon>Insecta</taxon>
        <taxon>Pterygota</taxon>
        <taxon>Neoptera</taxon>
        <taxon>Endopterygota</taxon>
        <taxon>Hymenoptera</taxon>
        <taxon>Apocrita</taxon>
        <taxon>Aculeata</taxon>
        <taxon>Apoidea</taxon>
        <taxon>Anthophila</taxon>
        <taxon>Apidae</taxon>
        <taxon>Tetragonisca</taxon>
    </lineage>
</organism>
<comment type="caution">
    <text evidence="2">The sequence shown here is derived from an EMBL/GenBank/DDBJ whole genome shotgun (WGS) entry which is preliminary data.</text>
</comment>
<accession>A0AAW1A6G5</accession>
<evidence type="ECO:0000256" key="1">
    <source>
        <dbReference type="SAM" id="MobiDB-lite"/>
    </source>
</evidence>
<name>A0AAW1A6G5_9HYME</name>
<proteinExistence type="predicted"/>
<dbReference type="Proteomes" id="UP001432146">
    <property type="component" value="Unassembled WGS sequence"/>
</dbReference>
<gene>
    <name evidence="2" type="ORF">QLX08_004202</name>
</gene>
<keyword evidence="3" id="KW-1185">Reference proteome</keyword>
<reference evidence="2 3" key="1">
    <citation type="submission" date="2024-05" db="EMBL/GenBank/DDBJ databases">
        <title>The nuclear and mitochondrial genome assemblies of Tetragonisca angustula (Apidae: Meliponini), a tiny yet remarkable pollinator in the Neotropics.</title>
        <authorList>
            <person name="Ferrari R."/>
            <person name="Ricardo P.C."/>
            <person name="Dias F.C."/>
            <person name="Araujo N.S."/>
            <person name="Soares D.O."/>
            <person name="Zhou Q.-S."/>
            <person name="Zhu C.-D."/>
            <person name="Coutinho L."/>
            <person name="Airas M.C."/>
            <person name="Batista T.M."/>
        </authorList>
    </citation>
    <scope>NUCLEOTIDE SEQUENCE [LARGE SCALE GENOMIC DNA]</scope>
    <source>
        <strain evidence="2">ASF017062</strain>
        <tissue evidence="2">Abdomen</tissue>
    </source>
</reference>
<protein>
    <submittedName>
        <fullName evidence="2">Uncharacterized protein</fullName>
    </submittedName>
</protein>
<evidence type="ECO:0000313" key="3">
    <source>
        <dbReference type="Proteomes" id="UP001432146"/>
    </source>
</evidence>
<dbReference type="AlphaFoldDB" id="A0AAW1A6G5"/>